<reference evidence="3" key="2">
    <citation type="submission" date="2023-08" db="EMBL/GenBank/DDBJ databases">
        <authorList>
            <person name="Luo J."/>
        </authorList>
    </citation>
    <scope>NUCLEOTIDE SEQUENCE</scope>
    <source>
        <strain evidence="3">DSM 25064</strain>
    </source>
</reference>
<evidence type="ECO:0000259" key="2">
    <source>
        <dbReference type="Pfam" id="PF09835"/>
    </source>
</evidence>
<keyword evidence="4" id="KW-1185">Reference proteome</keyword>
<feature type="domain" description="DUF2062" evidence="2">
    <location>
        <begin position="2"/>
        <end position="139"/>
    </location>
</feature>
<gene>
    <name evidence="3" type="ORF">Q8A57_02250</name>
</gene>
<comment type="caution">
    <text evidence="3">The sequence shown here is derived from an EMBL/GenBank/DDBJ whole genome shotgun (WGS) entry which is preliminary data.</text>
</comment>
<dbReference type="InterPro" id="IPR018639">
    <property type="entry name" value="DUF2062"/>
</dbReference>
<evidence type="ECO:0000313" key="4">
    <source>
        <dbReference type="Proteomes" id="UP001178354"/>
    </source>
</evidence>
<dbReference type="Proteomes" id="UP001178354">
    <property type="component" value="Unassembled WGS sequence"/>
</dbReference>
<organism evidence="3 4">
    <name type="scientific">Porticoccus litoralis</name>
    <dbReference type="NCBI Taxonomy" id="434086"/>
    <lineage>
        <taxon>Bacteria</taxon>
        <taxon>Pseudomonadati</taxon>
        <taxon>Pseudomonadota</taxon>
        <taxon>Gammaproteobacteria</taxon>
        <taxon>Cellvibrionales</taxon>
        <taxon>Porticoccaceae</taxon>
        <taxon>Porticoccus</taxon>
    </lineage>
</organism>
<dbReference type="AlphaFoldDB" id="A0AAW8AXS6"/>
<feature type="transmembrane region" description="Helical" evidence="1">
    <location>
        <begin position="104"/>
        <end position="131"/>
    </location>
</feature>
<feature type="transmembrane region" description="Helical" evidence="1">
    <location>
        <begin position="66"/>
        <end position="84"/>
    </location>
</feature>
<proteinExistence type="predicted"/>
<keyword evidence="1" id="KW-0472">Membrane</keyword>
<keyword evidence="1" id="KW-0812">Transmembrane</keyword>
<evidence type="ECO:0000256" key="1">
    <source>
        <dbReference type="SAM" id="Phobius"/>
    </source>
</evidence>
<keyword evidence="1" id="KW-1133">Transmembrane helix</keyword>
<protein>
    <submittedName>
        <fullName evidence="3">DUF2062 domain-containing protein</fullName>
    </submittedName>
</protein>
<reference evidence="3" key="1">
    <citation type="journal article" date="2010" name="Int. J. Syst. Evol. Microbiol.">
        <title>Porticoccus litoralis gen. nov., sp. nov., a gammaproteobacterium isolated from the Yellow Sea.</title>
        <authorList>
            <person name="Oh H.M."/>
            <person name="Kim H."/>
            <person name="Kim K.M."/>
            <person name="Min G.S."/>
            <person name="Cho J.C."/>
        </authorList>
    </citation>
    <scope>NUCLEOTIDE SEQUENCE</scope>
    <source>
        <strain evidence="3">DSM 25064</strain>
    </source>
</reference>
<dbReference type="RefSeq" id="WP_305169298.1">
    <property type="nucleotide sequence ID" value="NZ_JAUUUU010000001.1"/>
</dbReference>
<dbReference type="EMBL" id="JAUUUU010000001">
    <property type="protein sequence ID" value="MDP1519786.1"/>
    <property type="molecule type" value="Genomic_DNA"/>
</dbReference>
<dbReference type="Pfam" id="PF09835">
    <property type="entry name" value="DUF2062"/>
    <property type="match status" value="1"/>
</dbReference>
<sequence>MGPLLRDPNLFHINRFSIASSFFIGLFCAFLPVPGQMFIAAFLALLFRTNLPVAVSLIWISNPLTIAPMFLFSYSIGVLLLGHQETQFTIELSWEWASAQGSAIWLPLITGSLICGLVSGITGYLTILYLWRWKVIKNWEQRKRNRLGRQQVKQDKTLD</sequence>
<evidence type="ECO:0000313" key="3">
    <source>
        <dbReference type="EMBL" id="MDP1519786.1"/>
    </source>
</evidence>
<dbReference type="PANTHER" id="PTHR40547:SF1">
    <property type="entry name" value="SLL0298 PROTEIN"/>
    <property type="match status" value="1"/>
</dbReference>
<accession>A0AAW8AXS6</accession>
<name>A0AAW8AXS6_9GAMM</name>
<dbReference type="PANTHER" id="PTHR40547">
    <property type="entry name" value="SLL0298 PROTEIN"/>
    <property type="match status" value="1"/>
</dbReference>